<evidence type="ECO:0000313" key="1">
    <source>
        <dbReference type="EMBL" id="CAI8041554.1"/>
    </source>
</evidence>
<proteinExistence type="predicted"/>
<dbReference type="EMBL" id="CASHTH010003192">
    <property type="protein sequence ID" value="CAI8041554.1"/>
    <property type="molecule type" value="Genomic_DNA"/>
</dbReference>
<organism evidence="1 2">
    <name type="scientific">Geodia barretti</name>
    <name type="common">Barrett's horny sponge</name>
    <dbReference type="NCBI Taxonomy" id="519541"/>
    <lineage>
        <taxon>Eukaryota</taxon>
        <taxon>Metazoa</taxon>
        <taxon>Porifera</taxon>
        <taxon>Demospongiae</taxon>
        <taxon>Heteroscleromorpha</taxon>
        <taxon>Tetractinellida</taxon>
        <taxon>Astrophorina</taxon>
        <taxon>Geodiidae</taxon>
        <taxon>Geodia</taxon>
    </lineage>
</organism>
<accession>A0AA35T5B7</accession>
<protein>
    <submittedName>
        <fullName evidence="1">Uncharacterized protein</fullName>
    </submittedName>
</protein>
<keyword evidence="2" id="KW-1185">Reference proteome</keyword>
<gene>
    <name evidence="1" type="ORF">GBAR_LOCUS23086</name>
</gene>
<sequence>MMRTRADPSVLYGEDFLICRFHSEERRMLFTVLCQDQLPVTGTQILRGPHEEDLSSSTALPLLLSLLQPAGEQR</sequence>
<evidence type="ECO:0000313" key="2">
    <source>
        <dbReference type="Proteomes" id="UP001174909"/>
    </source>
</evidence>
<dbReference type="AlphaFoldDB" id="A0AA35T5B7"/>
<comment type="caution">
    <text evidence="1">The sequence shown here is derived from an EMBL/GenBank/DDBJ whole genome shotgun (WGS) entry which is preliminary data.</text>
</comment>
<dbReference type="Proteomes" id="UP001174909">
    <property type="component" value="Unassembled WGS sequence"/>
</dbReference>
<feature type="non-terminal residue" evidence="1">
    <location>
        <position position="74"/>
    </location>
</feature>
<reference evidence="1" key="1">
    <citation type="submission" date="2023-03" db="EMBL/GenBank/DDBJ databases">
        <authorList>
            <person name="Steffen K."/>
            <person name="Cardenas P."/>
        </authorList>
    </citation>
    <scope>NUCLEOTIDE SEQUENCE</scope>
</reference>
<name>A0AA35T5B7_GEOBA</name>